<protein>
    <submittedName>
        <fullName evidence="2">Uncharacterized protein</fullName>
    </submittedName>
</protein>
<name>A0A5S6R071_TRIMR</name>
<dbReference type="WBParaSite" id="TMUE_3000012885.1">
    <property type="protein sequence ID" value="TMUE_3000012885.1"/>
    <property type="gene ID" value="WBGene00301752"/>
</dbReference>
<sequence length="141" mass="15935">MATSKISVDAEGLRKRLGPLRSRIQRLLENVERFVNEGQAAVAQEALELVDTLLMDYRNVQAEFELCLTDQDLRDQEIQVRVDVELAVVKAMAMVKVITHKDQTAVAVTPVMCWNSHWSGTNFKPEYTDVKILMTSRSLGT</sequence>
<evidence type="ECO:0000313" key="1">
    <source>
        <dbReference type="Proteomes" id="UP000046395"/>
    </source>
</evidence>
<accession>A0A5S6R071</accession>
<reference evidence="2" key="1">
    <citation type="submission" date="2019-12" db="UniProtKB">
        <authorList>
            <consortium name="WormBaseParasite"/>
        </authorList>
    </citation>
    <scope>IDENTIFICATION</scope>
</reference>
<dbReference type="AlphaFoldDB" id="A0A5S6R071"/>
<proteinExistence type="predicted"/>
<dbReference type="Proteomes" id="UP000046395">
    <property type="component" value="Unassembled WGS sequence"/>
</dbReference>
<organism evidence="1 2">
    <name type="scientific">Trichuris muris</name>
    <name type="common">Mouse whipworm</name>
    <dbReference type="NCBI Taxonomy" id="70415"/>
    <lineage>
        <taxon>Eukaryota</taxon>
        <taxon>Metazoa</taxon>
        <taxon>Ecdysozoa</taxon>
        <taxon>Nematoda</taxon>
        <taxon>Enoplea</taxon>
        <taxon>Dorylaimia</taxon>
        <taxon>Trichinellida</taxon>
        <taxon>Trichuridae</taxon>
        <taxon>Trichuris</taxon>
    </lineage>
</organism>
<keyword evidence="1" id="KW-1185">Reference proteome</keyword>
<evidence type="ECO:0000313" key="2">
    <source>
        <dbReference type="WBParaSite" id="TMUE_3000012885.1"/>
    </source>
</evidence>